<feature type="compositionally biased region" description="Basic and acidic residues" evidence="1">
    <location>
        <begin position="187"/>
        <end position="203"/>
    </location>
</feature>
<dbReference type="EnsemblMetazoa" id="CLYHEMT003329.1">
    <property type="protein sequence ID" value="CLYHEMP003329.1"/>
    <property type="gene ID" value="CLYHEMG003329"/>
</dbReference>
<dbReference type="InterPro" id="IPR028042">
    <property type="entry name" value="DUF4639"/>
</dbReference>
<dbReference type="Pfam" id="PF15479">
    <property type="entry name" value="DUF4639"/>
    <property type="match status" value="1"/>
</dbReference>
<feature type="compositionally biased region" description="Basic and acidic residues" evidence="1">
    <location>
        <begin position="146"/>
        <end position="173"/>
    </location>
</feature>
<feature type="compositionally biased region" description="Polar residues" evidence="1">
    <location>
        <begin position="261"/>
        <end position="272"/>
    </location>
</feature>
<feature type="compositionally biased region" description="Polar residues" evidence="1">
    <location>
        <begin position="281"/>
        <end position="290"/>
    </location>
</feature>
<protein>
    <submittedName>
        <fullName evidence="2">Uncharacterized protein</fullName>
    </submittedName>
</protein>
<feature type="region of interest" description="Disordered" evidence="1">
    <location>
        <begin position="145"/>
        <end position="324"/>
    </location>
</feature>
<feature type="compositionally biased region" description="Polar residues" evidence="1">
    <location>
        <begin position="213"/>
        <end position="233"/>
    </location>
</feature>
<dbReference type="AlphaFoldDB" id="A0A7M5WJ31"/>
<dbReference type="OrthoDB" id="193650at2759"/>
<feature type="compositionally biased region" description="Acidic residues" evidence="1">
    <location>
        <begin position="174"/>
        <end position="186"/>
    </location>
</feature>
<dbReference type="RefSeq" id="XP_066920427.1">
    <property type="nucleotide sequence ID" value="XM_067064326.1"/>
</dbReference>
<name>A0A7M5WJ31_9CNID</name>
<evidence type="ECO:0000313" key="3">
    <source>
        <dbReference type="Proteomes" id="UP000594262"/>
    </source>
</evidence>
<dbReference type="PANTHER" id="PTHR34438:SF1">
    <property type="entry name" value="CHROMOSOME 2 OPEN READING FRAME 81"/>
    <property type="match status" value="1"/>
</dbReference>
<sequence>MSKSRGDRGNKTPSVNQNAPPANQNVIVPGRFTEGDWNDLLENETCEEFVSDIVSDIADVACDIIFKKIISDRVAPYAVFAAKELLLEFVEWEFIKCDVGENVLQEVAWCEDDEPVACVTDSWAQGAVPVVHSINVFRKGGSETVTLKENKTTPRIDEEDSKELNEEEKREKNEEADENNNDQENDEPIKNKEDQRTEDKEAITDSESMKISPEQTSSISTQPNSTIRNSSMESPLMESLPGKTSSSPEVPLSPVPPKSSRNLQSQHRNSNTYKKHKGSLPTFTAISLSPVTDDRPKPGAGAMSKDRHGAPIHSSDSLFKHQHGRPPGVKEVIYNEAGNVVHVQKINIAALPDHRVKTKCSIIDSTQQNMKKTSRKFKGIDLSNSYDDAQKTNTKNKIDPYSLINQAGGQDVDILRTLRTHSPDVLRTLRTPLPPSLVDTADISEGVVIKEGVLSKSGPKVQPLAYVDEQSLKPIQSGRGRKLDVHDIINKTKPTLNSYSRSKPLPAILM</sequence>
<reference evidence="2" key="1">
    <citation type="submission" date="2021-01" db="UniProtKB">
        <authorList>
            <consortium name="EnsemblMetazoa"/>
        </authorList>
    </citation>
    <scope>IDENTIFICATION</scope>
</reference>
<dbReference type="Proteomes" id="UP000594262">
    <property type="component" value="Unplaced"/>
</dbReference>
<accession>A0A7M5WJ31</accession>
<organism evidence="2 3">
    <name type="scientific">Clytia hemisphaerica</name>
    <dbReference type="NCBI Taxonomy" id="252671"/>
    <lineage>
        <taxon>Eukaryota</taxon>
        <taxon>Metazoa</taxon>
        <taxon>Cnidaria</taxon>
        <taxon>Hydrozoa</taxon>
        <taxon>Hydroidolina</taxon>
        <taxon>Leptothecata</taxon>
        <taxon>Obeliida</taxon>
        <taxon>Clytiidae</taxon>
        <taxon>Clytia</taxon>
    </lineage>
</organism>
<dbReference type="GeneID" id="136807717"/>
<feature type="compositionally biased region" description="Polar residues" evidence="1">
    <location>
        <begin position="11"/>
        <end position="26"/>
    </location>
</feature>
<keyword evidence="3" id="KW-1185">Reference proteome</keyword>
<feature type="compositionally biased region" description="Basic and acidic residues" evidence="1">
    <location>
        <begin position="1"/>
        <end position="10"/>
    </location>
</feature>
<evidence type="ECO:0000256" key="1">
    <source>
        <dbReference type="SAM" id="MobiDB-lite"/>
    </source>
</evidence>
<evidence type="ECO:0000313" key="2">
    <source>
        <dbReference type="EnsemblMetazoa" id="CLYHEMP003329.1"/>
    </source>
</evidence>
<proteinExistence type="predicted"/>
<feature type="region of interest" description="Disordered" evidence="1">
    <location>
        <begin position="1"/>
        <end position="28"/>
    </location>
</feature>
<dbReference type="PANTHER" id="PTHR34438">
    <property type="entry name" value="SI:DKEY-97L20.6"/>
    <property type="match status" value="1"/>
</dbReference>